<dbReference type="SUPFAM" id="SSF50630">
    <property type="entry name" value="Acid proteases"/>
    <property type="match status" value="1"/>
</dbReference>
<gene>
    <name evidence="1" type="ORF">Q7C36_006893</name>
</gene>
<reference evidence="1" key="1">
    <citation type="submission" date="2023-08" db="EMBL/GenBank/DDBJ databases">
        <title>Pelteobagrus vachellii genome.</title>
        <authorList>
            <person name="Liu H."/>
        </authorList>
    </citation>
    <scope>NUCLEOTIDE SEQUENCE</scope>
    <source>
        <strain evidence="1">PRFRI_2022a</strain>
        <tissue evidence="1">Muscle</tissue>
    </source>
</reference>
<protein>
    <submittedName>
        <fullName evidence="1">Uncharacterized protein</fullName>
    </submittedName>
</protein>
<evidence type="ECO:0000313" key="1">
    <source>
        <dbReference type="EMBL" id="KAK2855024.1"/>
    </source>
</evidence>
<accession>A0AA88NKC4</accession>
<sequence>MKQCSRCKKVLYLSNSCITRSVHAPCRTQVNQHSSVTSLVGRQCLVECYLQGQRFQALWDTGSQVCVIDEAWKEEYLPEVPLRDVSNILEAPNTLNLVAANGIDLPYTGYVEVTFRSSSQSLHQAELNLSHPIIGFNVIEQIVSSIEQAQPTTKINKILERTVEAAFPSLKRSKVQTFIHLVSAESSCEYIVKTTKVHVSIPKCSTVPVSC</sequence>
<keyword evidence="2" id="KW-1185">Reference proteome</keyword>
<dbReference type="AlphaFoldDB" id="A0AA88NKC4"/>
<comment type="caution">
    <text evidence="1">The sequence shown here is derived from an EMBL/GenBank/DDBJ whole genome shotgun (WGS) entry which is preliminary data.</text>
</comment>
<evidence type="ECO:0000313" key="2">
    <source>
        <dbReference type="Proteomes" id="UP001187315"/>
    </source>
</evidence>
<name>A0AA88NKC4_TACVA</name>
<dbReference type="EMBL" id="JAVHJS010000006">
    <property type="protein sequence ID" value="KAK2855024.1"/>
    <property type="molecule type" value="Genomic_DNA"/>
</dbReference>
<dbReference type="Proteomes" id="UP001187315">
    <property type="component" value="Unassembled WGS sequence"/>
</dbReference>
<proteinExistence type="predicted"/>
<dbReference type="InterPro" id="IPR021109">
    <property type="entry name" value="Peptidase_aspartic_dom_sf"/>
</dbReference>
<organism evidence="1 2">
    <name type="scientific">Tachysurus vachellii</name>
    <name type="common">Darkbarbel catfish</name>
    <name type="synonym">Pelteobagrus vachellii</name>
    <dbReference type="NCBI Taxonomy" id="175792"/>
    <lineage>
        <taxon>Eukaryota</taxon>
        <taxon>Metazoa</taxon>
        <taxon>Chordata</taxon>
        <taxon>Craniata</taxon>
        <taxon>Vertebrata</taxon>
        <taxon>Euteleostomi</taxon>
        <taxon>Actinopterygii</taxon>
        <taxon>Neopterygii</taxon>
        <taxon>Teleostei</taxon>
        <taxon>Ostariophysi</taxon>
        <taxon>Siluriformes</taxon>
        <taxon>Bagridae</taxon>
        <taxon>Tachysurus</taxon>
    </lineage>
</organism>